<accession>A0A3A6TKQ9</accession>
<name>A0A3A6TKQ9_9GAMM</name>
<gene>
    <name evidence="12" type="primary">rfbA</name>
    <name evidence="12" type="ORF">D5R81_19775</name>
</gene>
<evidence type="ECO:0000259" key="11">
    <source>
        <dbReference type="Pfam" id="PF00483"/>
    </source>
</evidence>
<dbReference type="InterPro" id="IPR005835">
    <property type="entry name" value="NTP_transferase_dom"/>
</dbReference>
<dbReference type="Gene3D" id="3.90.550.10">
    <property type="entry name" value="Spore Coat Polysaccharide Biosynthesis Protein SpsA, Chain A"/>
    <property type="match status" value="1"/>
</dbReference>
<organism evidence="12 13">
    <name type="scientific">Parashewanella spongiae</name>
    <dbReference type="NCBI Taxonomy" id="342950"/>
    <lineage>
        <taxon>Bacteria</taxon>
        <taxon>Pseudomonadati</taxon>
        <taxon>Pseudomonadota</taxon>
        <taxon>Gammaproteobacteria</taxon>
        <taxon>Alteromonadales</taxon>
        <taxon>Shewanellaceae</taxon>
        <taxon>Parashewanella</taxon>
    </lineage>
</organism>
<keyword evidence="4 10" id="KW-0808">Transferase</keyword>
<dbReference type="Pfam" id="PF00483">
    <property type="entry name" value="NTP_transferase"/>
    <property type="match status" value="1"/>
</dbReference>
<dbReference type="InterPro" id="IPR005907">
    <property type="entry name" value="G1P_thy_trans_s"/>
</dbReference>
<dbReference type="AlphaFoldDB" id="A0A3A6TKQ9"/>
<evidence type="ECO:0000256" key="6">
    <source>
        <dbReference type="ARBA" id="ARBA00022723"/>
    </source>
</evidence>
<evidence type="ECO:0000256" key="9">
    <source>
        <dbReference type="ARBA" id="ARBA00049336"/>
    </source>
</evidence>
<keyword evidence="6 10" id="KW-0479">Metal-binding</keyword>
<evidence type="ECO:0000313" key="12">
    <source>
        <dbReference type="EMBL" id="RJY01833.1"/>
    </source>
</evidence>
<comment type="cofactor">
    <cofactor evidence="1">
        <name>Mg(2+)</name>
        <dbReference type="ChEBI" id="CHEBI:18420"/>
    </cofactor>
</comment>
<dbReference type="InterPro" id="IPR029044">
    <property type="entry name" value="Nucleotide-diphossugar_trans"/>
</dbReference>
<dbReference type="PANTHER" id="PTHR43532">
    <property type="entry name" value="GLUCOSE-1-PHOSPHATE THYMIDYLYLTRANSFERASE"/>
    <property type="match status" value="1"/>
</dbReference>
<dbReference type="EC" id="2.7.7.24" evidence="3 10"/>
<evidence type="ECO:0000256" key="1">
    <source>
        <dbReference type="ARBA" id="ARBA00001946"/>
    </source>
</evidence>
<dbReference type="PANTHER" id="PTHR43532:SF4">
    <property type="entry name" value="GLUCOSE-1-PHOSPHATE THYMIDYLYLTRANSFERASE 2"/>
    <property type="match status" value="1"/>
</dbReference>
<dbReference type="EMBL" id="QYYH01000250">
    <property type="protein sequence ID" value="RJY01833.1"/>
    <property type="molecule type" value="Genomic_DNA"/>
</dbReference>
<dbReference type="GO" id="GO:0046872">
    <property type="term" value="F:metal ion binding"/>
    <property type="evidence" value="ECO:0007669"/>
    <property type="project" value="UniProtKB-KW"/>
</dbReference>
<evidence type="ECO:0000256" key="8">
    <source>
        <dbReference type="ARBA" id="ARBA00037065"/>
    </source>
</evidence>
<comment type="similarity">
    <text evidence="2 10">Belongs to the glucose-1-phosphate thymidylyltransferase family.</text>
</comment>
<dbReference type="CDD" id="cd02538">
    <property type="entry name" value="G1P_TT_short"/>
    <property type="match status" value="1"/>
</dbReference>
<dbReference type="Proteomes" id="UP000273022">
    <property type="component" value="Unassembled WGS sequence"/>
</dbReference>
<evidence type="ECO:0000256" key="3">
    <source>
        <dbReference type="ARBA" id="ARBA00012461"/>
    </source>
</evidence>
<evidence type="ECO:0000256" key="4">
    <source>
        <dbReference type="ARBA" id="ARBA00022679"/>
    </source>
</evidence>
<proteinExistence type="inferred from homology"/>
<reference evidence="12 13" key="1">
    <citation type="submission" date="2018-09" db="EMBL/GenBank/DDBJ databases">
        <title>Phylogeny of the Shewanellaceae, and recommendation for two new genera, Pseudoshewanella and Parashewanella.</title>
        <authorList>
            <person name="Wang G."/>
        </authorList>
    </citation>
    <scope>NUCLEOTIDE SEQUENCE [LARGE SCALE GENOMIC DNA]</scope>
    <source>
        <strain evidence="12 13">KCTC 22492</strain>
    </source>
</reference>
<keyword evidence="7 10" id="KW-0460">Magnesium</keyword>
<evidence type="ECO:0000256" key="10">
    <source>
        <dbReference type="RuleBase" id="RU003706"/>
    </source>
</evidence>
<dbReference type="FunFam" id="3.90.550.10:FF:000023">
    <property type="entry name" value="Glucose-1-phosphate thymidylyltransferase"/>
    <property type="match status" value="1"/>
</dbReference>
<keyword evidence="13" id="KW-1185">Reference proteome</keyword>
<dbReference type="GO" id="GO:0008879">
    <property type="term" value="F:glucose-1-phosphate thymidylyltransferase activity"/>
    <property type="evidence" value="ECO:0007669"/>
    <property type="project" value="UniProtKB-EC"/>
</dbReference>
<sequence>MKGIVLAGGAGTRLYPLTKATSKQLLPVYDKPMIFYPLSVLMLAKIRDILIITTEQDQSAFQRLLGDGSEYGINLNYQVQKRPNGIAEALILAEEFIGDERVSLILGDNIFYGQGFVHQLHAAMARPSGASIFCYQVTHPERFGVVEFHDQTPIRIVEKPTSYISKWAVTGLYVYDNHAVQTAKELTPSARGELEITDINQAYLEQGLLHVEKLGRGMGWLDTGTFESLHRASAFVETLEQVQGLKIACLEEIAWRNHWLTDKDIQQIAQNHMNNDYGQYLNALIEN</sequence>
<comment type="caution">
    <text evidence="12">The sequence shown here is derived from an EMBL/GenBank/DDBJ whole genome shotgun (WGS) entry which is preliminary data.</text>
</comment>
<feature type="domain" description="Nucleotidyl transferase" evidence="11">
    <location>
        <begin position="2"/>
        <end position="237"/>
    </location>
</feature>
<dbReference type="SUPFAM" id="SSF53448">
    <property type="entry name" value="Nucleotide-diphospho-sugar transferases"/>
    <property type="match status" value="1"/>
</dbReference>
<comment type="catalytic activity">
    <reaction evidence="9 10">
        <text>dTTP + alpha-D-glucose 1-phosphate + H(+) = dTDP-alpha-D-glucose + diphosphate</text>
        <dbReference type="Rhea" id="RHEA:15225"/>
        <dbReference type="ChEBI" id="CHEBI:15378"/>
        <dbReference type="ChEBI" id="CHEBI:33019"/>
        <dbReference type="ChEBI" id="CHEBI:37568"/>
        <dbReference type="ChEBI" id="CHEBI:57477"/>
        <dbReference type="ChEBI" id="CHEBI:58601"/>
        <dbReference type="EC" id="2.7.7.24"/>
    </reaction>
</comment>
<dbReference type="RefSeq" id="WP_121855277.1">
    <property type="nucleotide sequence ID" value="NZ_JAKILH010000258.1"/>
</dbReference>
<dbReference type="NCBIfam" id="TIGR01207">
    <property type="entry name" value="rmlA"/>
    <property type="match status" value="1"/>
</dbReference>
<keyword evidence="5 10" id="KW-0548">Nucleotidyltransferase</keyword>
<evidence type="ECO:0000256" key="5">
    <source>
        <dbReference type="ARBA" id="ARBA00022695"/>
    </source>
</evidence>
<comment type="function">
    <text evidence="8 10">Catalyzes the formation of dTDP-glucose, from dTTP and glucose 1-phosphate, as well as its pyrophosphorolysis.</text>
</comment>
<protein>
    <recommendedName>
        <fullName evidence="3 10">Glucose-1-phosphate thymidylyltransferase</fullName>
        <ecNumber evidence="3 10">2.7.7.24</ecNumber>
    </recommendedName>
</protein>
<evidence type="ECO:0000313" key="13">
    <source>
        <dbReference type="Proteomes" id="UP000273022"/>
    </source>
</evidence>
<evidence type="ECO:0000256" key="7">
    <source>
        <dbReference type="ARBA" id="ARBA00022842"/>
    </source>
</evidence>
<evidence type="ECO:0000256" key="2">
    <source>
        <dbReference type="ARBA" id="ARBA00010480"/>
    </source>
</evidence>